<gene>
    <name evidence="15" type="ORF">D9758_000794</name>
</gene>
<keyword evidence="5" id="KW-0677">Repeat</keyword>
<dbReference type="InterPro" id="IPR029063">
    <property type="entry name" value="SAM-dependent_MTases_sf"/>
</dbReference>
<organism evidence="15 16">
    <name type="scientific">Tetrapyrgos nigripes</name>
    <dbReference type="NCBI Taxonomy" id="182062"/>
    <lineage>
        <taxon>Eukaryota</taxon>
        <taxon>Fungi</taxon>
        <taxon>Dikarya</taxon>
        <taxon>Basidiomycota</taxon>
        <taxon>Agaricomycotina</taxon>
        <taxon>Agaricomycetes</taxon>
        <taxon>Agaricomycetidae</taxon>
        <taxon>Agaricales</taxon>
        <taxon>Marasmiineae</taxon>
        <taxon>Marasmiaceae</taxon>
        <taxon>Tetrapyrgos</taxon>
    </lineage>
</organism>
<feature type="region of interest" description="Disordered" evidence="12">
    <location>
        <begin position="888"/>
        <end position="907"/>
    </location>
</feature>
<dbReference type="InterPro" id="IPR001525">
    <property type="entry name" value="C5_MeTfrase"/>
</dbReference>
<feature type="domain" description="BAH" evidence="14">
    <location>
        <begin position="682"/>
        <end position="796"/>
    </location>
</feature>
<dbReference type="Gene3D" id="3.90.120.10">
    <property type="entry name" value="DNA Methylase, subunit A, domain 2"/>
    <property type="match status" value="1"/>
</dbReference>
<keyword evidence="2 9" id="KW-0489">Methyltransferase</keyword>
<evidence type="ECO:0000313" key="16">
    <source>
        <dbReference type="Proteomes" id="UP000559256"/>
    </source>
</evidence>
<dbReference type="NCBIfam" id="TIGR00675">
    <property type="entry name" value="dcm"/>
    <property type="match status" value="1"/>
</dbReference>
<evidence type="ECO:0000256" key="4">
    <source>
        <dbReference type="ARBA" id="ARBA00022691"/>
    </source>
</evidence>
<feature type="domain" description="BAH" evidence="14">
    <location>
        <begin position="499"/>
        <end position="637"/>
    </location>
</feature>
<dbReference type="GO" id="GO:0003682">
    <property type="term" value="F:chromatin binding"/>
    <property type="evidence" value="ECO:0007669"/>
    <property type="project" value="InterPro"/>
</dbReference>
<evidence type="ECO:0000256" key="13">
    <source>
        <dbReference type="SAM" id="Phobius"/>
    </source>
</evidence>
<comment type="similarity">
    <text evidence="9 10">Belongs to the class I-like SAM-binding methyltransferase superfamily. C5-methyltransferase family.</text>
</comment>
<dbReference type="InterPro" id="IPR043151">
    <property type="entry name" value="BAH_sf"/>
</dbReference>
<reference evidence="15 16" key="1">
    <citation type="journal article" date="2020" name="ISME J.">
        <title>Uncovering the hidden diversity of litter-decomposition mechanisms in mushroom-forming fungi.</title>
        <authorList>
            <person name="Floudas D."/>
            <person name="Bentzer J."/>
            <person name="Ahren D."/>
            <person name="Johansson T."/>
            <person name="Persson P."/>
            <person name="Tunlid A."/>
        </authorList>
    </citation>
    <scope>NUCLEOTIDE SEQUENCE [LARGE SCALE GENOMIC DNA]</scope>
    <source>
        <strain evidence="15 16">CBS 291.85</strain>
    </source>
</reference>
<dbReference type="InterPro" id="IPR050390">
    <property type="entry name" value="C5-Methyltransferase"/>
</dbReference>
<feature type="region of interest" description="Disordered" evidence="12">
    <location>
        <begin position="377"/>
        <end position="423"/>
    </location>
</feature>
<accession>A0A8H5GZW6</accession>
<evidence type="ECO:0000313" key="15">
    <source>
        <dbReference type="EMBL" id="KAF5373890.1"/>
    </source>
</evidence>
<keyword evidence="16" id="KW-1185">Reference proteome</keyword>
<evidence type="ECO:0000256" key="1">
    <source>
        <dbReference type="ARBA" id="ARBA00004123"/>
    </source>
</evidence>
<dbReference type="PROSITE" id="PS00095">
    <property type="entry name" value="C5_MTASE_2"/>
    <property type="match status" value="1"/>
</dbReference>
<dbReference type="GO" id="GO:0003886">
    <property type="term" value="F:DNA (cytosine-5-)-methyltransferase activity"/>
    <property type="evidence" value="ECO:0007669"/>
    <property type="project" value="UniProtKB-EC"/>
</dbReference>
<dbReference type="EMBL" id="JAACJM010000003">
    <property type="protein sequence ID" value="KAF5373890.1"/>
    <property type="molecule type" value="Genomic_DNA"/>
</dbReference>
<dbReference type="SUPFAM" id="SSF53335">
    <property type="entry name" value="S-adenosyl-L-methionine-dependent methyltransferases"/>
    <property type="match status" value="1"/>
</dbReference>
<dbReference type="Pfam" id="PF00145">
    <property type="entry name" value="DNA_methylase"/>
    <property type="match status" value="1"/>
</dbReference>
<evidence type="ECO:0000259" key="14">
    <source>
        <dbReference type="PROSITE" id="PS51038"/>
    </source>
</evidence>
<evidence type="ECO:0000256" key="6">
    <source>
        <dbReference type="ARBA" id="ARBA00023125"/>
    </source>
</evidence>
<evidence type="ECO:0000256" key="9">
    <source>
        <dbReference type="PROSITE-ProRule" id="PRU01016"/>
    </source>
</evidence>
<dbReference type="Proteomes" id="UP000559256">
    <property type="component" value="Unassembled WGS sequence"/>
</dbReference>
<dbReference type="PANTHER" id="PTHR10629">
    <property type="entry name" value="CYTOSINE-SPECIFIC METHYLTRANSFERASE"/>
    <property type="match status" value="1"/>
</dbReference>
<evidence type="ECO:0000256" key="3">
    <source>
        <dbReference type="ARBA" id="ARBA00022679"/>
    </source>
</evidence>
<keyword evidence="6" id="KW-0238">DNA-binding</keyword>
<dbReference type="InterPro" id="IPR022702">
    <property type="entry name" value="Cytosine_MeTrfase1_RFD"/>
</dbReference>
<feature type="active site" evidence="8 9">
    <location>
        <position position="927"/>
    </location>
</feature>
<dbReference type="GO" id="GO:0005634">
    <property type="term" value="C:nucleus"/>
    <property type="evidence" value="ECO:0007669"/>
    <property type="project" value="UniProtKB-SubCell"/>
</dbReference>
<dbReference type="OrthoDB" id="5376140at2759"/>
<dbReference type="EC" id="2.1.1.37" evidence="11"/>
<evidence type="ECO:0000256" key="2">
    <source>
        <dbReference type="ARBA" id="ARBA00022603"/>
    </source>
</evidence>
<dbReference type="Pfam" id="PF01426">
    <property type="entry name" value="BAH"/>
    <property type="match status" value="1"/>
</dbReference>
<evidence type="ECO:0000256" key="12">
    <source>
        <dbReference type="SAM" id="MobiDB-lite"/>
    </source>
</evidence>
<keyword evidence="4 9" id="KW-0949">S-adenosyl-L-methionine</keyword>
<dbReference type="Gene3D" id="3.40.50.150">
    <property type="entry name" value="Vaccinia Virus protein VP39"/>
    <property type="match status" value="1"/>
</dbReference>
<feature type="compositionally biased region" description="Low complexity" evidence="12">
    <location>
        <begin position="23"/>
        <end position="37"/>
    </location>
</feature>
<dbReference type="Pfam" id="PF12047">
    <property type="entry name" value="DNMT1-RFD"/>
    <property type="match status" value="1"/>
</dbReference>
<evidence type="ECO:0000256" key="11">
    <source>
        <dbReference type="RuleBase" id="RU000417"/>
    </source>
</evidence>
<evidence type="ECO:0000256" key="7">
    <source>
        <dbReference type="ARBA" id="ARBA00023242"/>
    </source>
</evidence>
<feature type="compositionally biased region" description="Low complexity" evidence="12">
    <location>
        <begin position="399"/>
        <end position="412"/>
    </location>
</feature>
<dbReference type="PANTHER" id="PTHR10629:SF52">
    <property type="entry name" value="DNA (CYTOSINE-5)-METHYLTRANSFERASE 1"/>
    <property type="match status" value="1"/>
</dbReference>
<dbReference type="InterPro" id="IPR018117">
    <property type="entry name" value="C5_DNA_meth_AS"/>
</dbReference>
<name>A0A8H5GZW6_9AGAR</name>
<evidence type="ECO:0000256" key="10">
    <source>
        <dbReference type="RuleBase" id="RU000416"/>
    </source>
</evidence>
<keyword evidence="13" id="KW-0812">Transmembrane</keyword>
<comment type="catalytic activity">
    <reaction evidence="11">
        <text>a 2'-deoxycytidine in DNA + S-adenosyl-L-methionine = a 5-methyl-2'-deoxycytidine in DNA + S-adenosyl-L-homocysteine + H(+)</text>
        <dbReference type="Rhea" id="RHEA:13681"/>
        <dbReference type="Rhea" id="RHEA-COMP:11369"/>
        <dbReference type="Rhea" id="RHEA-COMP:11370"/>
        <dbReference type="ChEBI" id="CHEBI:15378"/>
        <dbReference type="ChEBI" id="CHEBI:57856"/>
        <dbReference type="ChEBI" id="CHEBI:59789"/>
        <dbReference type="ChEBI" id="CHEBI:85452"/>
        <dbReference type="ChEBI" id="CHEBI:85454"/>
        <dbReference type="EC" id="2.1.1.37"/>
    </reaction>
</comment>
<dbReference type="GO" id="GO:0044027">
    <property type="term" value="P:negative regulation of gene expression via chromosomal CpG island methylation"/>
    <property type="evidence" value="ECO:0007669"/>
    <property type="project" value="TreeGrafter"/>
</dbReference>
<dbReference type="Gene3D" id="2.30.30.490">
    <property type="match status" value="2"/>
</dbReference>
<comment type="caution">
    <text evidence="15">The sequence shown here is derived from an EMBL/GenBank/DDBJ whole genome shotgun (WGS) entry which is preliminary data.</text>
</comment>
<dbReference type="GO" id="GO:0003677">
    <property type="term" value="F:DNA binding"/>
    <property type="evidence" value="ECO:0007669"/>
    <property type="project" value="UniProtKB-KW"/>
</dbReference>
<dbReference type="SMART" id="SM00439">
    <property type="entry name" value="BAH"/>
    <property type="match status" value="2"/>
</dbReference>
<comment type="subcellular location">
    <subcellularLocation>
        <location evidence="1">Nucleus</location>
    </subcellularLocation>
</comment>
<evidence type="ECO:0000256" key="8">
    <source>
        <dbReference type="PIRSR" id="PIRSR037404-1"/>
    </source>
</evidence>
<keyword evidence="3 9" id="KW-0808">Transferase</keyword>
<evidence type="ECO:0000256" key="5">
    <source>
        <dbReference type="ARBA" id="ARBA00022737"/>
    </source>
</evidence>
<keyword evidence="13" id="KW-1133">Transmembrane helix</keyword>
<dbReference type="GO" id="GO:0032259">
    <property type="term" value="P:methylation"/>
    <property type="evidence" value="ECO:0007669"/>
    <property type="project" value="UniProtKB-KW"/>
</dbReference>
<dbReference type="PROSITE" id="PS00094">
    <property type="entry name" value="C5_MTASE_1"/>
    <property type="match status" value="1"/>
</dbReference>
<proteinExistence type="inferred from homology"/>
<dbReference type="PROSITE" id="PS51038">
    <property type="entry name" value="BAH"/>
    <property type="match status" value="2"/>
</dbReference>
<protein>
    <recommendedName>
        <fullName evidence="11">Cytosine-specific methyltransferase</fullName>
        <ecNumber evidence="11">2.1.1.37</ecNumber>
    </recommendedName>
</protein>
<sequence>MKKRRLQAYVEIVTPQRRKHSEAFSPESSPETEPVSPNLSPTKKRRLADNTLMGGLVTVAQRRLALHESPTVSEFSQPFSEGLRLSPTVSDFGADARELSPTVSDFMKLDGGPSRPDMSYLDIPSEVTIYNEEDDLQEDENLEVEGETVLDEDDSDYDSDEVPVRILDDFSIYDAADNSLIFTGQLTRFNPRKDKYLASGRVRVHSNIQDDDTNDGISDDTSKLGERVKLSRVLELNVHYFTDDEDGEKFDSKIYIRTRFAWYILASPSIVYTPFFLPFFVTHQICHLYLSNALVDPDLTLEDFLHNLPDQETPTTDGFPTPDDLLGRPIVAKDVESDQTVAYLCETLPTALSDSGLTRLKRTPLIANILGSEFDDDYREDGGVPSERSSSYTSGVEDTVTSTSTNIAAATSKPPPQKRKGKFTPVVTPTVKAVSENMFFRPLQLAGESLAQFRDADKAVIRELDEVQAHHELDPESMVWGPRVKAERGFYESVELDGVEYKAGDVVMVHYDENSCMEYKHASNYITSASYSVNSYANRVWFCRICYFFEERDIKRFHCHWFHHGSKTILQETAHSKGLFLGETCDDVNVATIIRKCEVHILEPGQDEPQDDKSPNGDKFFCSLMYDEDTYSFFDVPRQSEIEELFELLPRHKSCHACGLKEKWEISRTPTRSGDSFTYQGIIYHPFDFVYVKPASGTLLNIAQIIKFEPQRNKKPVEIQYLARYDDFKTEGSVLQERRLVLGGGDANIDFPDIDGKCFVKHLEDEDEINEWIKSHDHYFLRNELQLGSISRLDPASFQSCENCLSEREEEITQRQTELDKHGPLRGLELFSGAGGLGTGLDMSQFVDTRWAVEINGPAAKSYQKNHPEVTVYCQDTNALLQHAIETHEGRNPDPLPSNLRGRSLKSMCPKMPKKGEVDIIYGGPPCQAFSRANHVPRVDDIRCTLPTNMLSYLEFYEPDYFLLENVVGLLGYSCRATQKSVHKISGGIEMGMVKLIVRALLALGYQARFKILQAGQYGCPQSRQRIIFFGARRGLKLPEFPIPTHAFWKPAHNWNLPIDRSGKQKLYAASRSRDPHPQQGHACAPLKPVSVNQAVSDLRAFEWMNPHLIIPARQNSEDMNEGALQCSAILGHDKDLPGYLQPTSYARNPCNAYQRWLRTNWSTGRTTTRVTGHYTPLFGAHIIEASVSVPLKPLADDQDLPLKIREIVSKSNEKRRREEKPIYPRYGRLDGDSYFKTALTSFAPNLKCSYILHPSQRRTITYREAARAQGFPDHYEFLSEDRVPPNKAIKDIYKQIGNAVPVPLALALGLVLGDAMIDNWRDRERAGSPEV</sequence>
<keyword evidence="13" id="KW-0472">Membrane</keyword>
<dbReference type="PROSITE" id="PS51679">
    <property type="entry name" value="SAM_MT_C5"/>
    <property type="match status" value="1"/>
</dbReference>
<dbReference type="InterPro" id="IPR031303">
    <property type="entry name" value="C5_meth_CS"/>
</dbReference>
<keyword evidence="7" id="KW-0539">Nucleus</keyword>
<feature type="compositionally biased region" description="Polar residues" evidence="12">
    <location>
        <begin position="387"/>
        <end position="396"/>
    </location>
</feature>
<feature type="region of interest" description="Disordered" evidence="12">
    <location>
        <begin position="1"/>
        <end position="49"/>
    </location>
</feature>
<feature type="transmembrane region" description="Helical" evidence="13">
    <location>
        <begin position="260"/>
        <end position="281"/>
    </location>
</feature>
<dbReference type="PRINTS" id="PR00105">
    <property type="entry name" value="C5METTRFRASE"/>
</dbReference>
<dbReference type="GO" id="GO:0006346">
    <property type="term" value="P:DNA methylation-dependent constitutive heterochromatin formation"/>
    <property type="evidence" value="ECO:0007669"/>
    <property type="project" value="InterPro"/>
</dbReference>
<dbReference type="PIRSF" id="PIRSF037404">
    <property type="entry name" value="DNMT1"/>
    <property type="match status" value="1"/>
</dbReference>
<dbReference type="InterPro" id="IPR001025">
    <property type="entry name" value="BAH_dom"/>
</dbReference>